<reference evidence="2" key="1">
    <citation type="journal article" date="2017" name="Environ. Microbiol. Rep.">
        <title>Genetic Diversity of Marine Anaerobic Ammonium-Oxidizing Bacteria as Revealed by Genomic and Proteomic Analyses of 'Candidatus Scalindua japonica'.</title>
        <authorList>
            <person name="Oshiki M."/>
            <person name="Mizuto K."/>
            <person name="Kimura Z."/>
            <person name="Kindaichi T."/>
            <person name="Satoh H."/>
            <person name="Okabe S."/>
        </authorList>
    </citation>
    <scope>NUCLEOTIDE SEQUENCE [LARGE SCALE GENOMIC DNA]</scope>
    <source>
        <strain evidence="2">husup-a2</strain>
    </source>
</reference>
<dbReference type="EMBL" id="BAOS01000022">
    <property type="protein sequence ID" value="GAX61466.1"/>
    <property type="molecule type" value="Genomic_DNA"/>
</dbReference>
<sequence>MDNKELLDALKKAQLVGSKDEISKEHDQLAHWVSQVAPLLLDSDEHYTTFMNAAGKAMARTSTDATIENINIMRSTVESAIVQLESDG</sequence>
<dbReference type="AlphaFoldDB" id="A0A286U013"/>
<organism evidence="1 2">
    <name type="scientific">Candidatus Scalindua japonica</name>
    <dbReference type="NCBI Taxonomy" id="1284222"/>
    <lineage>
        <taxon>Bacteria</taxon>
        <taxon>Pseudomonadati</taxon>
        <taxon>Planctomycetota</taxon>
        <taxon>Candidatus Brocadiia</taxon>
        <taxon>Candidatus Brocadiales</taxon>
        <taxon>Candidatus Scalinduaceae</taxon>
        <taxon>Candidatus Scalindua</taxon>
    </lineage>
</organism>
<dbReference type="GO" id="GO:0016874">
    <property type="term" value="F:ligase activity"/>
    <property type="evidence" value="ECO:0007669"/>
    <property type="project" value="UniProtKB-KW"/>
</dbReference>
<comment type="caution">
    <text evidence="1">The sequence shown here is derived from an EMBL/GenBank/DDBJ whole genome shotgun (WGS) entry which is preliminary data.</text>
</comment>
<keyword evidence="1" id="KW-0436">Ligase</keyword>
<gene>
    <name evidence="1" type="ORF">SCALIN_C22_0180</name>
</gene>
<keyword evidence="2" id="KW-1185">Reference proteome</keyword>
<name>A0A286U013_9BACT</name>
<protein>
    <submittedName>
        <fullName evidence="1">Acyl-CoA synthetase (AMP-forming)/AMP-acid ligases II</fullName>
    </submittedName>
</protein>
<evidence type="ECO:0000313" key="2">
    <source>
        <dbReference type="Proteomes" id="UP000218542"/>
    </source>
</evidence>
<dbReference type="RefSeq" id="WP_096894854.1">
    <property type="nucleotide sequence ID" value="NZ_BAOS01000022.1"/>
</dbReference>
<dbReference type="Proteomes" id="UP000218542">
    <property type="component" value="Unassembled WGS sequence"/>
</dbReference>
<proteinExistence type="predicted"/>
<accession>A0A286U013</accession>
<evidence type="ECO:0000313" key="1">
    <source>
        <dbReference type="EMBL" id="GAX61466.1"/>
    </source>
</evidence>